<feature type="domain" description="Nudix hydrolase" evidence="2">
    <location>
        <begin position="8"/>
        <end position="135"/>
    </location>
</feature>
<dbReference type="Gene3D" id="3.90.79.10">
    <property type="entry name" value="Nucleoside Triphosphate Pyrophosphohydrolase"/>
    <property type="match status" value="1"/>
</dbReference>
<dbReference type="InterPro" id="IPR029033">
    <property type="entry name" value="His_PPase_superfam"/>
</dbReference>
<dbReference type="PROSITE" id="PS51462">
    <property type="entry name" value="NUDIX"/>
    <property type="match status" value="1"/>
</dbReference>
<dbReference type="InterPro" id="IPR000086">
    <property type="entry name" value="NUDIX_hydrolase_dom"/>
</dbReference>
<gene>
    <name evidence="3" type="ORF">UFOPK1908_01689</name>
</gene>
<dbReference type="EMBL" id="CAEZVB010000162">
    <property type="protein sequence ID" value="CAB4634852.1"/>
    <property type="molecule type" value="Genomic_DNA"/>
</dbReference>
<accession>A0A6J6JCS2</accession>
<dbReference type="CDD" id="cd07067">
    <property type="entry name" value="HP_PGM_like"/>
    <property type="match status" value="1"/>
</dbReference>
<dbReference type="InterPro" id="IPR013078">
    <property type="entry name" value="His_Pase_superF_clade-1"/>
</dbReference>
<keyword evidence="1" id="KW-0378">Hydrolase</keyword>
<dbReference type="SUPFAM" id="SSF55811">
    <property type="entry name" value="Nudix"/>
    <property type="match status" value="1"/>
</dbReference>
<organism evidence="3">
    <name type="scientific">freshwater metagenome</name>
    <dbReference type="NCBI Taxonomy" id="449393"/>
    <lineage>
        <taxon>unclassified sequences</taxon>
        <taxon>metagenomes</taxon>
        <taxon>ecological metagenomes</taxon>
    </lineage>
</organism>
<dbReference type="SUPFAM" id="SSF53254">
    <property type="entry name" value="Phosphoglycerate mutase-like"/>
    <property type="match status" value="1"/>
</dbReference>
<proteinExistence type="predicted"/>
<dbReference type="PANTHER" id="PTHR21340:SF0">
    <property type="entry name" value="BIS(5'-NUCLEOSYL)-TETRAPHOSPHATASE [ASYMMETRICAL]"/>
    <property type="match status" value="1"/>
</dbReference>
<dbReference type="Pfam" id="PF00293">
    <property type="entry name" value="NUDIX"/>
    <property type="match status" value="1"/>
</dbReference>
<dbReference type="GO" id="GO:0004081">
    <property type="term" value="F:bis(5'-nucleosyl)-tetraphosphatase (asymmetrical) activity"/>
    <property type="evidence" value="ECO:0007669"/>
    <property type="project" value="TreeGrafter"/>
</dbReference>
<reference evidence="3" key="1">
    <citation type="submission" date="2020-05" db="EMBL/GenBank/DDBJ databases">
        <authorList>
            <person name="Chiriac C."/>
            <person name="Salcher M."/>
            <person name="Ghai R."/>
            <person name="Kavagutti S V."/>
        </authorList>
    </citation>
    <scope>NUCLEOTIDE SEQUENCE</scope>
</reference>
<dbReference type="Gene3D" id="3.40.50.1240">
    <property type="entry name" value="Phosphoglycerate mutase-like"/>
    <property type="match status" value="1"/>
</dbReference>
<dbReference type="CDD" id="cd03673">
    <property type="entry name" value="NUDIX_Ap6A_hydrolase"/>
    <property type="match status" value="1"/>
</dbReference>
<evidence type="ECO:0000256" key="1">
    <source>
        <dbReference type="ARBA" id="ARBA00022801"/>
    </source>
</evidence>
<dbReference type="PANTHER" id="PTHR21340">
    <property type="entry name" value="DIADENOSINE 5,5-P1,P4-TETRAPHOSPHATE PYROPHOSPHOHYDROLASE MUTT"/>
    <property type="match status" value="1"/>
</dbReference>
<protein>
    <submittedName>
        <fullName evidence="3">Unannotated protein</fullName>
    </submittedName>
</protein>
<dbReference type="AlphaFoldDB" id="A0A6J6JCS2"/>
<dbReference type="InterPro" id="IPR051325">
    <property type="entry name" value="Nudix_hydrolase_domain"/>
</dbReference>
<dbReference type="GO" id="GO:0006754">
    <property type="term" value="P:ATP biosynthetic process"/>
    <property type="evidence" value="ECO:0007669"/>
    <property type="project" value="TreeGrafter"/>
</dbReference>
<evidence type="ECO:0000259" key="2">
    <source>
        <dbReference type="PROSITE" id="PS51462"/>
    </source>
</evidence>
<evidence type="ECO:0000313" key="3">
    <source>
        <dbReference type="EMBL" id="CAB4634852.1"/>
    </source>
</evidence>
<dbReference type="GO" id="GO:0006167">
    <property type="term" value="P:AMP biosynthetic process"/>
    <property type="evidence" value="ECO:0007669"/>
    <property type="project" value="TreeGrafter"/>
</dbReference>
<name>A0A6J6JCS2_9ZZZZ</name>
<dbReference type="InterPro" id="IPR015797">
    <property type="entry name" value="NUDIX_hydrolase-like_dom_sf"/>
</dbReference>
<dbReference type="SMART" id="SM00855">
    <property type="entry name" value="PGAM"/>
    <property type="match status" value="1"/>
</dbReference>
<dbReference type="Pfam" id="PF00300">
    <property type="entry name" value="His_Phos_1"/>
    <property type="match status" value="1"/>
</dbReference>
<sequence length="308" mass="34285">MPTDQSISAVRAAGVILLRGTQGRYETLAVHRPHRSDWSLPKGKIDQGEHIINAAVRECDEETGIQAVLGSRLPTQEYIAFGRPKTVEYWVAQARNEEEFVPNEEVDELRWIPVQQAKGLLTYEHDIALVEQAATLPPTVPLIILRHTQAVKRSDFKGKHDYERPISGKGRSQAKALAPLLDAYGITAVHSSDSERCMQSVKRYAKSINVPVIPEPSLSEERFLENPKKVASRIRDLLSQHQAMVVCSHRPVMPGILSALAESVGGDASRPQWDPKLAPGSFIVLHRAFAPDGTPRIVSMERHHLEDE</sequence>